<keyword evidence="3" id="KW-0472">Membrane</keyword>
<feature type="compositionally biased region" description="Polar residues" evidence="2">
    <location>
        <begin position="135"/>
        <end position="156"/>
    </location>
</feature>
<feature type="compositionally biased region" description="Polar residues" evidence="2">
    <location>
        <begin position="982"/>
        <end position="997"/>
    </location>
</feature>
<feature type="compositionally biased region" description="Basic and acidic residues" evidence="2">
    <location>
        <begin position="179"/>
        <end position="194"/>
    </location>
</feature>
<feature type="region of interest" description="Disordered" evidence="2">
    <location>
        <begin position="242"/>
        <end position="267"/>
    </location>
</feature>
<feature type="region of interest" description="Disordered" evidence="2">
    <location>
        <begin position="179"/>
        <end position="228"/>
    </location>
</feature>
<evidence type="ECO:0000256" key="1">
    <source>
        <dbReference type="SAM" id="Coils"/>
    </source>
</evidence>
<keyword evidence="3" id="KW-1133">Transmembrane helix</keyword>
<evidence type="ECO:0000256" key="3">
    <source>
        <dbReference type="SAM" id="Phobius"/>
    </source>
</evidence>
<keyword evidence="3" id="KW-0812">Transmembrane</keyword>
<feature type="region of interest" description="Disordered" evidence="2">
    <location>
        <begin position="123"/>
        <end position="167"/>
    </location>
</feature>
<proteinExistence type="predicted"/>
<reference evidence="4" key="2">
    <citation type="submission" date="2011-02" db="EMBL/GenBank/DDBJ databases">
        <authorList>
            <person name="MacLean D."/>
        </authorList>
    </citation>
    <scope>NUCLEOTIDE SEQUENCE</scope>
</reference>
<organism evidence="4">
    <name type="scientific">Albugo laibachii Nc14</name>
    <dbReference type="NCBI Taxonomy" id="890382"/>
    <lineage>
        <taxon>Eukaryota</taxon>
        <taxon>Sar</taxon>
        <taxon>Stramenopiles</taxon>
        <taxon>Oomycota</taxon>
        <taxon>Peronosporomycetes</taxon>
        <taxon>Albuginales</taxon>
        <taxon>Albuginaceae</taxon>
        <taxon>Albugo</taxon>
    </lineage>
</organism>
<feature type="region of interest" description="Disordered" evidence="2">
    <location>
        <begin position="944"/>
        <end position="997"/>
    </location>
</feature>
<feature type="compositionally biased region" description="Polar residues" evidence="2">
    <location>
        <begin position="463"/>
        <end position="476"/>
    </location>
</feature>
<evidence type="ECO:0000313" key="4">
    <source>
        <dbReference type="EMBL" id="CCA18018.1"/>
    </source>
</evidence>
<sequence length="997" mass="113218">MQAKKWILADGSIASRTTTTVSFNACISQHIKEASASCGTMDPNLVYKTPYFHSVYHTTPNIEATQMTSSNRTKHSATIRSVARDAAYSPSTTTVQSFREPLSIRQSDSQSRKEKFIEWKLQKEHEEKSRREPVSSRSHLPVISTSMSQSRGSLHNSESRLPKGKRQSKLLEIRKQFMESPTMEKAKLERESAPRNESNSYGMEYSQENQHKGEAHVDSGGSRIPKTPRKMYLVDQEYDEAKLGKDDSIDQRNGNQNDDVLGQEEGYRDNNQVEMGSVEVENTESSHLHGISLDESFAVERTQSIAMKNYFDQSAITIVQSEVNTIYGTTESTENNEIFVNDLMEEENALKLQNWEESTLHPSERLEREEEDVSCTIIEDTASAEAVHEDDDIQQLFQRLDFENEVEIADETSEQGSFWQNELEYSDLLQEPFDESHITLRETRIVKSVVKTPHSDLSEKSADTATTISSPENGQKTSSKWWFRWALSAALGYLLIDSYPWIILPADLLLLGWLEVLGQVARHLNSDDHVVYKLGDALGQTIFQLPSEIGTLRRITLEKSSSMYHTVTGFSAAWSRVVGDYAVVAVLLLRAACIDSIIGMINWMSWFGSLMTPESSHEDDEAVMKQTQKLEDMQKEHDAVISEALSRLNEGEEEALIKIADMRARREAFENLTDSILAEARNAALESIRQATEEATTQIKNYALAVSKIYAKELEAELATHKALVEEGAALIQSEAEYEAELLEKEGQEMVKEVKKLQEEVQHIAEEMNDAKNGEEYDANLMEKSFKSDEDEGKDLKIEVVVQGEEVVRVLDEESHVLAESVSKVKATLENEKRVEKDIMPKDIAQVVQNVQMTEPRHDKVMLSSPISDRWMRRLVERSKEAVVMTLAFSAIAVIAFSVRRFFIRRRQKNSRRQSLHPKRWQLQAEETELLDTNEDDVAEFIPATTTDTEPEPESGDCNWESSSTISSHDDFRNMSDDGELDTSTVRLSQRVRQTRR</sequence>
<feature type="compositionally biased region" description="Basic and acidic residues" evidence="2">
    <location>
        <begin position="123"/>
        <end position="134"/>
    </location>
</feature>
<feature type="coiled-coil region" evidence="1">
    <location>
        <begin position="740"/>
        <end position="774"/>
    </location>
</feature>
<keyword evidence="1" id="KW-0175">Coiled coil</keyword>
<dbReference type="HOGENOM" id="CLU_300430_0_0_1"/>
<evidence type="ECO:0000256" key="2">
    <source>
        <dbReference type="SAM" id="MobiDB-lite"/>
    </source>
</evidence>
<gene>
    <name evidence="4" type="primary">AlNc14C43G3592</name>
    <name evidence="4" type="ORF">ALNC14_041610</name>
</gene>
<reference evidence="4" key="1">
    <citation type="journal article" date="2011" name="PLoS Biol.">
        <title>Gene gain and loss during evolution of obligate parasitism in the white rust pathogen of Arabidopsis thaliana.</title>
        <authorList>
            <person name="Kemen E."/>
            <person name="Gardiner A."/>
            <person name="Schultz-Larsen T."/>
            <person name="Kemen A.C."/>
            <person name="Balmuth A.L."/>
            <person name="Robert-Seilaniantz A."/>
            <person name="Bailey K."/>
            <person name="Holub E."/>
            <person name="Studholme D.J."/>
            <person name="Maclean D."/>
            <person name="Jones J.D."/>
        </authorList>
    </citation>
    <scope>NUCLEOTIDE SEQUENCE</scope>
</reference>
<name>F0WA48_9STRA</name>
<accession>F0WA48</accession>
<feature type="region of interest" description="Disordered" evidence="2">
    <location>
        <begin position="456"/>
        <end position="476"/>
    </location>
</feature>
<dbReference type="AlphaFoldDB" id="F0WA48"/>
<dbReference type="EMBL" id="FR824088">
    <property type="protein sequence ID" value="CCA18018.1"/>
    <property type="molecule type" value="Genomic_DNA"/>
</dbReference>
<feature type="transmembrane region" description="Helical" evidence="3">
    <location>
        <begin position="882"/>
        <end position="903"/>
    </location>
</feature>
<protein>
    <submittedName>
        <fullName evidence="4">AlNc14C43G3592 protein</fullName>
    </submittedName>
</protein>